<reference evidence="1" key="1">
    <citation type="submission" date="2020-12" db="EMBL/GenBank/DDBJ databases">
        <title>Metabolic potential, ecology and presence of endohyphal bacteria is reflected in genomic diversity of Mucoromycotina.</title>
        <authorList>
            <person name="Muszewska A."/>
            <person name="Okrasinska A."/>
            <person name="Steczkiewicz K."/>
            <person name="Drgas O."/>
            <person name="Orlowska M."/>
            <person name="Perlinska-Lenart U."/>
            <person name="Aleksandrzak-Piekarczyk T."/>
            <person name="Szatraj K."/>
            <person name="Zielenkiewicz U."/>
            <person name="Pilsyk S."/>
            <person name="Malc E."/>
            <person name="Mieczkowski P."/>
            <person name="Kruszewska J.S."/>
            <person name="Biernat P."/>
            <person name="Pawlowska J."/>
        </authorList>
    </citation>
    <scope>NUCLEOTIDE SEQUENCE</scope>
    <source>
        <strain evidence="1">CBS 226.32</strain>
    </source>
</reference>
<dbReference type="AlphaFoldDB" id="A0A8H7V3Q5"/>
<comment type="caution">
    <text evidence="1">The sequence shown here is derived from an EMBL/GenBank/DDBJ whole genome shotgun (WGS) entry which is preliminary data.</text>
</comment>
<gene>
    <name evidence="1" type="ORF">INT46_001549</name>
</gene>
<evidence type="ECO:0000313" key="1">
    <source>
        <dbReference type="EMBL" id="KAG2204382.1"/>
    </source>
</evidence>
<protein>
    <submittedName>
        <fullName evidence="1">Uncharacterized protein</fullName>
    </submittedName>
</protein>
<dbReference type="EMBL" id="JAEPRC010000200">
    <property type="protein sequence ID" value="KAG2204382.1"/>
    <property type="molecule type" value="Genomic_DNA"/>
</dbReference>
<sequence length="162" mass="17937">MEEFVSRHSQLASNKFMSIDDGLSTIEGKINKLARETEHLAVQVEIFGNIVSSLSNLSSSGSSADLFGADIFSSGFFSVGDNNRIDFGFFGTRKFISSHFLALIKKDRNGKTSRLTLMNKAIYLILEQRGLLALDEDSKGTKVTMAKRTKFIKNQLTVAVFL</sequence>
<evidence type="ECO:0000313" key="2">
    <source>
        <dbReference type="Proteomes" id="UP000650833"/>
    </source>
</evidence>
<proteinExistence type="predicted"/>
<dbReference type="Proteomes" id="UP000650833">
    <property type="component" value="Unassembled WGS sequence"/>
</dbReference>
<name>A0A8H7V3Q5_9FUNG</name>
<accession>A0A8H7V3Q5</accession>
<organism evidence="1 2">
    <name type="scientific">Mucor plumbeus</name>
    <dbReference type="NCBI Taxonomy" id="97098"/>
    <lineage>
        <taxon>Eukaryota</taxon>
        <taxon>Fungi</taxon>
        <taxon>Fungi incertae sedis</taxon>
        <taxon>Mucoromycota</taxon>
        <taxon>Mucoromycotina</taxon>
        <taxon>Mucoromycetes</taxon>
        <taxon>Mucorales</taxon>
        <taxon>Mucorineae</taxon>
        <taxon>Mucoraceae</taxon>
        <taxon>Mucor</taxon>
    </lineage>
</organism>
<keyword evidence="2" id="KW-1185">Reference proteome</keyword>